<evidence type="ECO:0000256" key="2">
    <source>
        <dbReference type="ARBA" id="ARBA00022475"/>
    </source>
</evidence>
<proteinExistence type="predicted"/>
<protein>
    <submittedName>
        <fullName evidence="8">ABC transporter permease</fullName>
    </submittedName>
</protein>
<evidence type="ECO:0000256" key="4">
    <source>
        <dbReference type="ARBA" id="ARBA00022989"/>
    </source>
</evidence>
<evidence type="ECO:0000313" key="8">
    <source>
        <dbReference type="EMBL" id="OGI70094.1"/>
    </source>
</evidence>
<keyword evidence="3 6" id="KW-0812">Transmembrane</keyword>
<dbReference type="Pfam" id="PF12698">
    <property type="entry name" value="ABC2_membrane_3"/>
    <property type="match status" value="1"/>
</dbReference>
<dbReference type="InterPro" id="IPR051449">
    <property type="entry name" value="ABC-2_transporter_component"/>
</dbReference>
<feature type="domain" description="ABC-2 type transporter transmembrane" evidence="7">
    <location>
        <begin position="55"/>
        <end position="187"/>
    </location>
</feature>
<dbReference type="PANTHER" id="PTHR30294:SF29">
    <property type="entry name" value="MULTIDRUG ABC TRANSPORTER PERMEASE YBHS-RELATED"/>
    <property type="match status" value="1"/>
</dbReference>
<evidence type="ECO:0000256" key="5">
    <source>
        <dbReference type="ARBA" id="ARBA00023136"/>
    </source>
</evidence>
<reference evidence="8 9" key="1">
    <citation type="journal article" date="2016" name="Nat. Commun.">
        <title>Thousands of microbial genomes shed light on interconnected biogeochemical processes in an aquifer system.</title>
        <authorList>
            <person name="Anantharaman K."/>
            <person name="Brown C.T."/>
            <person name="Hug L.A."/>
            <person name="Sharon I."/>
            <person name="Castelle C.J."/>
            <person name="Probst A.J."/>
            <person name="Thomas B.C."/>
            <person name="Singh A."/>
            <person name="Wilkins M.J."/>
            <person name="Karaoz U."/>
            <person name="Brodie E.L."/>
            <person name="Williams K.H."/>
            <person name="Hubbard S.S."/>
            <person name="Banfield J.F."/>
        </authorList>
    </citation>
    <scope>NUCLEOTIDE SEQUENCE [LARGE SCALE GENOMIC DNA]</scope>
</reference>
<feature type="transmembrane region" description="Helical" evidence="6">
    <location>
        <begin position="107"/>
        <end position="129"/>
    </location>
</feature>
<dbReference type="EMBL" id="MFSP01000007">
    <property type="protein sequence ID" value="OGI70094.1"/>
    <property type="molecule type" value="Genomic_DNA"/>
</dbReference>
<keyword evidence="2" id="KW-1003">Cell membrane</keyword>
<keyword evidence="5 6" id="KW-0472">Membrane</keyword>
<sequence length="249" mass="26858">MILTIGLRELRTLFLSPLAWAVLAVVQVILALLFLGRVEEIQLYRSQLLALENAPGVTELVVPQLFGTAAIILLFVIPLITMRVIAEERRNRTLPLLLSAPVSMTEIVLGKYLGVLLFLFIVVALLALMPLSLLLGGTLDFGLFGSALLGLALTLASFAAVGVFMSTLTQHPAVAAVGGLGVLVLFWILDVSGQGDVRTNMLAYLSMFNHYQPFLRGVFDSGDAIYHALVVATFLGLSIRRLDADRLGG</sequence>
<dbReference type="AlphaFoldDB" id="A0A1F6VKE1"/>
<evidence type="ECO:0000313" key="9">
    <source>
        <dbReference type="Proteomes" id="UP000179076"/>
    </source>
</evidence>
<organism evidence="8 9">
    <name type="scientific">Candidatus Muproteobacteria bacterium RBG_16_60_9</name>
    <dbReference type="NCBI Taxonomy" id="1817755"/>
    <lineage>
        <taxon>Bacteria</taxon>
        <taxon>Pseudomonadati</taxon>
        <taxon>Pseudomonadota</taxon>
        <taxon>Candidatus Muproteobacteria</taxon>
    </lineage>
</organism>
<dbReference type="InterPro" id="IPR013525">
    <property type="entry name" value="ABC2_TM"/>
</dbReference>
<feature type="transmembrane region" description="Helical" evidence="6">
    <location>
        <begin position="12"/>
        <end position="35"/>
    </location>
</feature>
<feature type="transmembrane region" description="Helical" evidence="6">
    <location>
        <begin position="224"/>
        <end position="242"/>
    </location>
</feature>
<evidence type="ECO:0000256" key="6">
    <source>
        <dbReference type="SAM" id="Phobius"/>
    </source>
</evidence>
<feature type="transmembrane region" description="Helical" evidence="6">
    <location>
        <begin position="65"/>
        <end position="86"/>
    </location>
</feature>
<dbReference type="GO" id="GO:0005886">
    <property type="term" value="C:plasma membrane"/>
    <property type="evidence" value="ECO:0007669"/>
    <property type="project" value="UniProtKB-SubCell"/>
</dbReference>
<comment type="subcellular location">
    <subcellularLocation>
        <location evidence="1">Cell membrane</location>
        <topology evidence="1">Multi-pass membrane protein</topology>
    </subcellularLocation>
</comment>
<evidence type="ECO:0000256" key="1">
    <source>
        <dbReference type="ARBA" id="ARBA00004651"/>
    </source>
</evidence>
<evidence type="ECO:0000259" key="7">
    <source>
        <dbReference type="Pfam" id="PF12698"/>
    </source>
</evidence>
<evidence type="ECO:0000256" key="3">
    <source>
        <dbReference type="ARBA" id="ARBA00022692"/>
    </source>
</evidence>
<dbReference type="GO" id="GO:0140359">
    <property type="term" value="F:ABC-type transporter activity"/>
    <property type="evidence" value="ECO:0007669"/>
    <property type="project" value="InterPro"/>
</dbReference>
<accession>A0A1F6VKE1</accession>
<comment type="caution">
    <text evidence="8">The sequence shown here is derived from an EMBL/GenBank/DDBJ whole genome shotgun (WGS) entry which is preliminary data.</text>
</comment>
<feature type="transmembrane region" description="Helical" evidence="6">
    <location>
        <begin position="172"/>
        <end position="189"/>
    </location>
</feature>
<gene>
    <name evidence="8" type="ORF">A2W18_12595</name>
</gene>
<dbReference type="PANTHER" id="PTHR30294">
    <property type="entry name" value="MEMBRANE COMPONENT OF ABC TRANSPORTER YHHJ-RELATED"/>
    <property type="match status" value="1"/>
</dbReference>
<dbReference type="Proteomes" id="UP000179076">
    <property type="component" value="Unassembled WGS sequence"/>
</dbReference>
<keyword evidence="4 6" id="KW-1133">Transmembrane helix</keyword>
<name>A0A1F6VKE1_9PROT</name>
<feature type="transmembrane region" description="Helical" evidence="6">
    <location>
        <begin position="141"/>
        <end position="165"/>
    </location>
</feature>